<dbReference type="Pfam" id="PF12973">
    <property type="entry name" value="Cupin_7"/>
    <property type="match status" value="1"/>
</dbReference>
<dbReference type="CDD" id="cd20303">
    <property type="entry name" value="cupin_ChrR_1"/>
    <property type="match status" value="1"/>
</dbReference>
<evidence type="ECO:0000313" key="2">
    <source>
        <dbReference type="EMBL" id="MDQ9073665.1"/>
    </source>
</evidence>
<dbReference type="SUPFAM" id="SSF51182">
    <property type="entry name" value="RmlC-like cupins"/>
    <property type="match status" value="2"/>
</dbReference>
<dbReference type="InterPro" id="IPR011051">
    <property type="entry name" value="RmlC_Cupin_sf"/>
</dbReference>
<dbReference type="InterPro" id="IPR014710">
    <property type="entry name" value="RmlC-like_jellyroll"/>
</dbReference>
<protein>
    <submittedName>
        <fullName evidence="2">Cupin domain-containing protein</fullName>
    </submittedName>
</protein>
<dbReference type="Proteomes" id="UP001243195">
    <property type="component" value="Unassembled WGS sequence"/>
</dbReference>
<dbReference type="EMBL" id="JAVIDA010000055">
    <property type="protein sequence ID" value="MDQ9073665.1"/>
    <property type="molecule type" value="Genomic_DNA"/>
</dbReference>
<gene>
    <name evidence="2" type="ORF">RFH51_19715</name>
</gene>
<evidence type="ECO:0000313" key="3">
    <source>
        <dbReference type="Proteomes" id="UP001243195"/>
    </source>
</evidence>
<dbReference type="Gene3D" id="2.60.120.10">
    <property type="entry name" value="Jelly Rolls"/>
    <property type="match status" value="1"/>
</dbReference>
<accession>A0AAW8JN03</accession>
<dbReference type="InterPro" id="IPR025979">
    <property type="entry name" value="ChrR-like_cupin_dom"/>
</dbReference>
<comment type="caution">
    <text evidence="2">The sequence shown here is derived from an EMBL/GenBank/DDBJ whole genome shotgun (WGS) entry which is preliminary data.</text>
</comment>
<feature type="domain" description="ChrR-like cupin" evidence="1">
    <location>
        <begin position="9"/>
        <end position="111"/>
    </location>
</feature>
<proteinExistence type="predicted"/>
<organism evidence="2 3">
    <name type="scientific">Acinetobacter gerneri</name>
    <dbReference type="NCBI Taxonomy" id="202952"/>
    <lineage>
        <taxon>Bacteria</taxon>
        <taxon>Pseudomonadati</taxon>
        <taxon>Pseudomonadota</taxon>
        <taxon>Gammaproteobacteria</taxon>
        <taxon>Moraxellales</taxon>
        <taxon>Moraxellaceae</taxon>
        <taxon>Acinetobacter</taxon>
    </lineage>
</organism>
<name>A0AAW8JN03_9GAMM</name>
<sequence length="225" mass="26082">MKINDDFNQSYLLDSDQYQWIASPQTGIERVMLDRIGHEKARATSIVRYAPQSFFPEHSHPNGEEIFVLEGVFTEDKIDYPAGYYLRNPHGSSHSPSSQDGALIFVKLRQMDQEDQAFVRINTNLRDCWHTMNIAGQSNPVKVCPLFKNDHENVALYLFENNHFIETESDCYTEILIIEGALCCDQVIYPEKSWMRLAKGSNKTLFCVNDRVKIYMKTLKYQINL</sequence>
<dbReference type="AlphaFoldDB" id="A0AAW8JN03"/>
<reference evidence="2" key="1">
    <citation type="submission" date="2023-08" db="EMBL/GenBank/DDBJ databases">
        <title>Emergence of clinically-relevant ST2 carbapenem-resistant Acinetobacter baumannii strains in hospital sewages in Zhejiang, East of China.</title>
        <authorList>
            <person name="Kaichao C."/>
            <person name="Zhang R."/>
        </authorList>
    </citation>
    <scope>NUCLEOTIDE SEQUENCE</scope>
    <source>
        <strain evidence="2">M-SY-60</strain>
    </source>
</reference>
<evidence type="ECO:0000259" key="1">
    <source>
        <dbReference type="Pfam" id="PF12973"/>
    </source>
</evidence>
<dbReference type="RefSeq" id="WP_308957476.1">
    <property type="nucleotide sequence ID" value="NZ_JAVICY010000057.1"/>
</dbReference>